<feature type="binding site" evidence="9">
    <location>
        <position position="238"/>
    </location>
    <ligand>
        <name>Mn(2+)</name>
        <dbReference type="ChEBI" id="CHEBI:29035"/>
    </ligand>
</feature>
<dbReference type="InterPro" id="IPR002729">
    <property type="entry name" value="CRISPR-assoc_Cas1"/>
</dbReference>
<evidence type="ECO:0000256" key="6">
    <source>
        <dbReference type="ARBA" id="ARBA00023118"/>
    </source>
</evidence>
<evidence type="ECO:0000256" key="2">
    <source>
        <dbReference type="ARBA" id="ARBA00022723"/>
    </source>
</evidence>
<dbReference type="OrthoDB" id="9803119at2"/>
<comment type="similarity">
    <text evidence="9">Belongs to the CRISPR-associated endonuclease Cas1 family.</text>
</comment>
<dbReference type="NCBIfam" id="TIGR00287">
    <property type="entry name" value="cas1"/>
    <property type="match status" value="1"/>
</dbReference>
<dbReference type="GO" id="GO:0004520">
    <property type="term" value="F:DNA endonuclease activity"/>
    <property type="evidence" value="ECO:0007669"/>
    <property type="project" value="InterPro"/>
</dbReference>
<comment type="cofactor">
    <cofactor evidence="9">
        <name>Mg(2+)</name>
        <dbReference type="ChEBI" id="CHEBI:18420"/>
    </cofactor>
    <cofactor evidence="9">
        <name>Mn(2+)</name>
        <dbReference type="ChEBI" id="CHEBI:29035"/>
    </cofactor>
</comment>
<dbReference type="Gene3D" id="3.100.10.20">
    <property type="entry name" value="CRISPR-associated endonuclease Cas1, N-terminal domain"/>
    <property type="match status" value="1"/>
</dbReference>
<dbReference type="GO" id="GO:0046872">
    <property type="term" value="F:metal ion binding"/>
    <property type="evidence" value="ECO:0007669"/>
    <property type="project" value="UniProtKB-UniRule"/>
</dbReference>
<feature type="binding site" evidence="9">
    <location>
        <position position="223"/>
    </location>
    <ligand>
        <name>Mn(2+)</name>
        <dbReference type="ChEBI" id="CHEBI:29035"/>
    </ligand>
</feature>
<dbReference type="PANTHER" id="PTHR43219">
    <property type="entry name" value="CRISPR-ASSOCIATED ENDONUCLEASE CAS1"/>
    <property type="match status" value="1"/>
</dbReference>
<dbReference type="GO" id="GO:0043571">
    <property type="term" value="P:maintenance of CRISPR repeat elements"/>
    <property type="evidence" value="ECO:0007669"/>
    <property type="project" value="UniProtKB-UniRule"/>
</dbReference>
<dbReference type="HAMAP" id="MF_01470">
    <property type="entry name" value="Cas1"/>
    <property type="match status" value="1"/>
</dbReference>
<keyword evidence="7 9" id="KW-0238">DNA-binding</keyword>
<evidence type="ECO:0000256" key="4">
    <source>
        <dbReference type="ARBA" id="ARBA00022801"/>
    </source>
</evidence>
<dbReference type="GO" id="GO:0003677">
    <property type="term" value="F:DNA binding"/>
    <property type="evidence" value="ECO:0007669"/>
    <property type="project" value="UniProtKB-KW"/>
</dbReference>
<evidence type="ECO:0000313" key="11">
    <source>
        <dbReference type="Proteomes" id="UP000231932"/>
    </source>
</evidence>
<evidence type="ECO:0000256" key="5">
    <source>
        <dbReference type="ARBA" id="ARBA00022842"/>
    </source>
</evidence>
<gene>
    <name evidence="9" type="primary">cas1</name>
    <name evidence="10" type="ORF">CVV65_13660</name>
</gene>
<keyword evidence="3 9" id="KW-0255">Endonuclease</keyword>
<dbReference type="CDD" id="cd09722">
    <property type="entry name" value="Cas1_I-B"/>
    <property type="match status" value="1"/>
</dbReference>
<dbReference type="Proteomes" id="UP000231932">
    <property type="component" value="Chromosome"/>
</dbReference>
<organism evidence="10 11">
    <name type="scientific">Kyrpidia spormannii</name>
    <dbReference type="NCBI Taxonomy" id="2055160"/>
    <lineage>
        <taxon>Bacteria</taxon>
        <taxon>Bacillati</taxon>
        <taxon>Bacillota</taxon>
        <taxon>Bacilli</taxon>
        <taxon>Bacillales</taxon>
        <taxon>Alicyclobacillaceae</taxon>
        <taxon>Kyrpidia</taxon>
    </lineage>
</organism>
<feature type="binding site" evidence="9">
    <location>
        <position position="157"/>
    </location>
    <ligand>
        <name>Mn(2+)</name>
        <dbReference type="ChEBI" id="CHEBI:29035"/>
    </ligand>
</feature>
<keyword evidence="2 9" id="KW-0479">Metal-binding</keyword>
<dbReference type="NCBIfam" id="TIGR03641">
    <property type="entry name" value="cas1_HMARI"/>
    <property type="match status" value="1"/>
</dbReference>
<evidence type="ECO:0000256" key="7">
    <source>
        <dbReference type="ARBA" id="ARBA00023125"/>
    </source>
</evidence>
<dbReference type="GO" id="GO:0051607">
    <property type="term" value="P:defense response to virus"/>
    <property type="evidence" value="ECO:0007669"/>
    <property type="project" value="UniProtKB-UniRule"/>
</dbReference>
<sequence>MGTSVYLFSGGQLRRKDNTLVFESPDGTKYLPVENIQEIYLFGEVDLTKSLLEFCSQKEILLHIFNSEYEYYMGTFYPREHLNAGHVTVKQVEYYLDPQRRLDLARRFVEGAARNMLQVLKYYRNRGKKVEGHLERIQELEGKIPETAEVPALMALEGNIREQYYRAFDAIVLQEDFQFDRRTRRPPENHLNTLISFGNSLLYSAVLRETYKTHLDPRIGYLHTSNYRRFSLNLDVAEIFKPILVDRLIFTVLGKKMITRRDFDAKLEGIYLKESGRKVFVSEWERRLGTTIRHRSIGREVSYRRLIRLELYKVEKHVVEGEEYRPFVAQW</sequence>
<keyword evidence="8 9" id="KW-0464">Manganese</keyword>
<dbReference type="Pfam" id="PF01867">
    <property type="entry name" value="Cas_Cas1"/>
    <property type="match status" value="1"/>
</dbReference>
<comment type="subunit">
    <text evidence="9">Homodimer, forms a heterotetramer with a Cas2 homodimer.</text>
</comment>
<name>A0A2K8N941_9BACL</name>
<dbReference type="InterPro" id="IPR042211">
    <property type="entry name" value="CRISPR-assoc_Cas1_N"/>
</dbReference>
<evidence type="ECO:0000256" key="1">
    <source>
        <dbReference type="ARBA" id="ARBA00022722"/>
    </source>
</evidence>
<dbReference type="KEGG" id="kyr:CVV65_13660"/>
<dbReference type="GO" id="GO:0016787">
    <property type="term" value="F:hydrolase activity"/>
    <property type="evidence" value="ECO:0007669"/>
    <property type="project" value="UniProtKB-KW"/>
</dbReference>
<evidence type="ECO:0000313" key="10">
    <source>
        <dbReference type="EMBL" id="ATY85844.1"/>
    </source>
</evidence>
<comment type="function">
    <text evidence="9">CRISPR (clustered regularly interspaced short palindromic repeat), is an adaptive immune system that provides protection against mobile genetic elements (viruses, transposable elements and conjugative plasmids). CRISPR clusters contain spacers, sequences complementary to antecedent mobile elements, and target invading nucleic acids. CRISPR clusters are transcribed and processed into CRISPR RNA (crRNA). Acts as a dsDNA endonuclease. Involved in the integration of spacer DNA into the CRISPR cassette.</text>
</comment>
<evidence type="ECO:0000256" key="9">
    <source>
        <dbReference type="HAMAP-Rule" id="MF_01470"/>
    </source>
</evidence>
<dbReference type="InterPro" id="IPR019858">
    <property type="entry name" value="CRISPR-assoc_Cas1_HMARI/TNEAP"/>
</dbReference>
<dbReference type="EMBL" id="CP024955">
    <property type="protein sequence ID" value="ATY85844.1"/>
    <property type="molecule type" value="Genomic_DNA"/>
</dbReference>
<keyword evidence="4 9" id="KW-0378">Hydrolase</keyword>
<dbReference type="AlphaFoldDB" id="A0A2K8N941"/>
<dbReference type="Gene3D" id="1.20.120.920">
    <property type="entry name" value="CRISPR-associated endonuclease Cas1, C-terminal domain"/>
    <property type="match status" value="1"/>
</dbReference>
<evidence type="ECO:0000256" key="8">
    <source>
        <dbReference type="ARBA" id="ARBA00023211"/>
    </source>
</evidence>
<keyword evidence="5 9" id="KW-0460">Magnesium</keyword>
<keyword evidence="1 9" id="KW-0540">Nuclease</keyword>
<dbReference type="InterPro" id="IPR042206">
    <property type="entry name" value="CRISPR-assoc_Cas1_C"/>
</dbReference>
<dbReference type="EC" id="3.1.-.-" evidence="9"/>
<dbReference type="PANTHER" id="PTHR43219:SF1">
    <property type="entry name" value="CRISPR-ASSOCIATED ENDONUCLEASE CAS1"/>
    <property type="match status" value="1"/>
</dbReference>
<proteinExistence type="inferred from homology"/>
<dbReference type="RefSeq" id="WP_100668598.1">
    <property type="nucleotide sequence ID" value="NZ_CP024955.1"/>
</dbReference>
<keyword evidence="11" id="KW-1185">Reference proteome</keyword>
<keyword evidence="6 9" id="KW-0051">Antiviral defense</keyword>
<evidence type="ECO:0000256" key="3">
    <source>
        <dbReference type="ARBA" id="ARBA00022759"/>
    </source>
</evidence>
<accession>A0A2K8N941</accession>
<reference evidence="11" key="1">
    <citation type="submission" date="2017-11" db="EMBL/GenBank/DDBJ databases">
        <title>Complete Genome Sequence of Kyrpidia sp. Strain EA-1, a thermophilic, hydrogen-oxidizing Bacterium, isolated from the Azores.</title>
        <authorList>
            <person name="Reiner J.E."/>
            <person name="Lapp C.J."/>
            <person name="Bunk B."/>
            <person name="Gescher J."/>
        </authorList>
    </citation>
    <scope>NUCLEOTIDE SEQUENCE [LARGE SCALE GENOMIC DNA]</scope>
    <source>
        <strain evidence="11">EA-1</strain>
    </source>
</reference>
<protein>
    <recommendedName>
        <fullName evidence="9">CRISPR-associated endonuclease Cas1</fullName>
        <ecNumber evidence="9">3.1.-.-</ecNumber>
    </recommendedName>
</protein>